<gene>
    <name evidence="6" type="ordered locus">MTR_6g016235</name>
</gene>
<reference evidence="6 8" key="1">
    <citation type="journal article" date="2011" name="Nature">
        <title>The Medicago genome provides insight into the evolution of rhizobial symbioses.</title>
        <authorList>
            <person name="Young N.D."/>
            <person name="Debelle F."/>
            <person name="Oldroyd G.E."/>
            <person name="Geurts R."/>
            <person name="Cannon S.B."/>
            <person name="Udvardi M.K."/>
            <person name="Benedito V.A."/>
            <person name="Mayer K.F."/>
            <person name="Gouzy J."/>
            <person name="Schoof H."/>
            <person name="Van de Peer Y."/>
            <person name="Proost S."/>
            <person name="Cook D.R."/>
            <person name="Meyers B.C."/>
            <person name="Spannagl M."/>
            <person name="Cheung F."/>
            <person name="De Mita S."/>
            <person name="Krishnakumar V."/>
            <person name="Gundlach H."/>
            <person name="Zhou S."/>
            <person name="Mudge J."/>
            <person name="Bharti A.K."/>
            <person name="Murray J.D."/>
            <person name="Naoumkina M.A."/>
            <person name="Rosen B."/>
            <person name="Silverstein K.A."/>
            <person name="Tang H."/>
            <person name="Rombauts S."/>
            <person name="Zhao P.X."/>
            <person name="Zhou P."/>
            <person name="Barbe V."/>
            <person name="Bardou P."/>
            <person name="Bechner M."/>
            <person name="Bellec A."/>
            <person name="Berger A."/>
            <person name="Berges H."/>
            <person name="Bidwell S."/>
            <person name="Bisseling T."/>
            <person name="Choisne N."/>
            <person name="Couloux A."/>
            <person name="Denny R."/>
            <person name="Deshpande S."/>
            <person name="Dai X."/>
            <person name="Doyle J.J."/>
            <person name="Dudez A.M."/>
            <person name="Farmer A.D."/>
            <person name="Fouteau S."/>
            <person name="Franken C."/>
            <person name="Gibelin C."/>
            <person name="Gish J."/>
            <person name="Goldstein S."/>
            <person name="Gonzalez A.J."/>
            <person name="Green P.J."/>
            <person name="Hallab A."/>
            <person name="Hartog M."/>
            <person name="Hua A."/>
            <person name="Humphray S.J."/>
            <person name="Jeong D.H."/>
            <person name="Jing Y."/>
            <person name="Jocker A."/>
            <person name="Kenton S.M."/>
            <person name="Kim D.J."/>
            <person name="Klee K."/>
            <person name="Lai H."/>
            <person name="Lang C."/>
            <person name="Lin S."/>
            <person name="Macmil S.L."/>
            <person name="Magdelenat G."/>
            <person name="Matthews L."/>
            <person name="McCorrison J."/>
            <person name="Monaghan E.L."/>
            <person name="Mun J.H."/>
            <person name="Najar F.Z."/>
            <person name="Nicholson C."/>
            <person name="Noirot C."/>
            <person name="O'Bleness M."/>
            <person name="Paule C.R."/>
            <person name="Poulain J."/>
            <person name="Prion F."/>
            <person name="Qin B."/>
            <person name="Qu C."/>
            <person name="Retzel E.F."/>
            <person name="Riddle C."/>
            <person name="Sallet E."/>
            <person name="Samain S."/>
            <person name="Samson N."/>
            <person name="Sanders I."/>
            <person name="Saurat O."/>
            <person name="Scarpelli C."/>
            <person name="Schiex T."/>
            <person name="Segurens B."/>
            <person name="Severin A.J."/>
            <person name="Sherrier D.J."/>
            <person name="Shi R."/>
            <person name="Sims S."/>
            <person name="Singer S.R."/>
            <person name="Sinharoy S."/>
            <person name="Sterck L."/>
            <person name="Viollet A."/>
            <person name="Wang B.B."/>
            <person name="Wang K."/>
            <person name="Wang M."/>
            <person name="Wang X."/>
            <person name="Warfsmann J."/>
            <person name="Weissenbach J."/>
            <person name="White D.D."/>
            <person name="White J.D."/>
            <person name="Wiley G.B."/>
            <person name="Wincker P."/>
            <person name="Xing Y."/>
            <person name="Yang L."/>
            <person name="Yao Z."/>
            <person name="Ying F."/>
            <person name="Zhai J."/>
            <person name="Zhou L."/>
            <person name="Zuber A."/>
            <person name="Denarie J."/>
            <person name="Dixon R.A."/>
            <person name="May G.D."/>
            <person name="Schwartz D.C."/>
            <person name="Rogers J."/>
            <person name="Quetier F."/>
            <person name="Town C.D."/>
            <person name="Roe B.A."/>
        </authorList>
    </citation>
    <scope>NUCLEOTIDE SEQUENCE [LARGE SCALE GENOMIC DNA]</scope>
    <source>
        <strain evidence="6">A17</strain>
        <strain evidence="7 8">cv. Jemalong A17</strain>
    </source>
</reference>
<dbReference type="InterPro" id="IPR010682">
    <property type="entry name" value="SCRL"/>
</dbReference>
<name>A0A072U678_MEDTR</name>
<comment type="subcellular location">
    <subcellularLocation>
        <location evidence="1">Secreted</location>
    </subcellularLocation>
</comment>
<comment type="similarity">
    <text evidence="2">Belongs to the DEFL family.</text>
</comment>
<evidence type="ECO:0000256" key="2">
    <source>
        <dbReference type="ARBA" id="ARBA00006722"/>
    </source>
</evidence>
<organism evidence="6 8">
    <name type="scientific">Medicago truncatula</name>
    <name type="common">Barrel medic</name>
    <name type="synonym">Medicago tribuloides</name>
    <dbReference type="NCBI Taxonomy" id="3880"/>
    <lineage>
        <taxon>Eukaryota</taxon>
        <taxon>Viridiplantae</taxon>
        <taxon>Streptophyta</taxon>
        <taxon>Embryophyta</taxon>
        <taxon>Tracheophyta</taxon>
        <taxon>Spermatophyta</taxon>
        <taxon>Magnoliopsida</taxon>
        <taxon>eudicotyledons</taxon>
        <taxon>Gunneridae</taxon>
        <taxon>Pentapetalae</taxon>
        <taxon>rosids</taxon>
        <taxon>fabids</taxon>
        <taxon>Fabales</taxon>
        <taxon>Fabaceae</taxon>
        <taxon>Papilionoideae</taxon>
        <taxon>50 kb inversion clade</taxon>
        <taxon>NPAAA clade</taxon>
        <taxon>Hologalegina</taxon>
        <taxon>IRL clade</taxon>
        <taxon>Trifolieae</taxon>
        <taxon>Medicago</taxon>
    </lineage>
</organism>
<evidence type="ECO:0000256" key="4">
    <source>
        <dbReference type="ARBA" id="ARBA00022729"/>
    </source>
</evidence>
<reference evidence="7" key="3">
    <citation type="submission" date="2015-04" db="UniProtKB">
        <authorList>
            <consortium name="EnsemblPlants"/>
        </authorList>
    </citation>
    <scope>IDENTIFICATION</scope>
    <source>
        <strain evidence="7">cv. Jemalong A17</strain>
    </source>
</reference>
<keyword evidence="8" id="KW-1185">Reference proteome</keyword>
<dbReference type="GO" id="GO:0005576">
    <property type="term" value="C:extracellular region"/>
    <property type="evidence" value="ECO:0007669"/>
    <property type="project" value="UniProtKB-SubCell"/>
</dbReference>
<feature type="signal peptide" evidence="5">
    <location>
        <begin position="1"/>
        <end position="24"/>
    </location>
</feature>
<proteinExistence type="inferred from homology"/>
<evidence type="ECO:0000256" key="3">
    <source>
        <dbReference type="ARBA" id="ARBA00022525"/>
    </source>
</evidence>
<dbReference type="PANTHER" id="PTHR34450:SF2">
    <property type="entry name" value="SCR-LIKE PROTEIN"/>
    <property type="match status" value="1"/>
</dbReference>
<dbReference type="AlphaFoldDB" id="A0A072U678"/>
<dbReference type="GO" id="GO:0007165">
    <property type="term" value="P:signal transduction"/>
    <property type="evidence" value="ECO:0007669"/>
    <property type="project" value="InterPro"/>
</dbReference>
<evidence type="ECO:0000313" key="7">
    <source>
        <dbReference type="EnsemblPlants" id="KEH25187"/>
    </source>
</evidence>
<evidence type="ECO:0000313" key="6">
    <source>
        <dbReference type="EMBL" id="KEH25187.1"/>
    </source>
</evidence>
<accession>A0A072U678</accession>
<evidence type="ECO:0000313" key="8">
    <source>
        <dbReference type="Proteomes" id="UP000002051"/>
    </source>
</evidence>
<dbReference type="EnsemblPlants" id="KEH25187">
    <property type="protein sequence ID" value="KEH25187"/>
    <property type="gene ID" value="MTR_6g016235"/>
</dbReference>
<dbReference type="PANTHER" id="PTHR34450">
    <property type="entry name" value="DEFENSIN-LIKE PROTEIN 245-RELATED"/>
    <property type="match status" value="1"/>
</dbReference>
<dbReference type="HOGENOM" id="CLU_167126_0_0_1"/>
<dbReference type="Proteomes" id="UP000002051">
    <property type="component" value="Chromosome 6"/>
</dbReference>
<protein>
    <submittedName>
        <fullName evidence="6">SCR-like protein</fullName>
    </submittedName>
</protein>
<keyword evidence="3" id="KW-0964">Secreted</keyword>
<evidence type="ECO:0000256" key="1">
    <source>
        <dbReference type="ARBA" id="ARBA00004613"/>
    </source>
</evidence>
<dbReference type="EMBL" id="CM001222">
    <property type="protein sequence ID" value="KEH25187.1"/>
    <property type="molecule type" value="Genomic_DNA"/>
</dbReference>
<reference evidence="6 8" key="2">
    <citation type="journal article" date="2014" name="BMC Genomics">
        <title>An improved genome release (version Mt4.0) for the model legume Medicago truncatula.</title>
        <authorList>
            <person name="Tang H."/>
            <person name="Krishnakumar V."/>
            <person name="Bidwell S."/>
            <person name="Rosen B."/>
            <person name="Chan A."/>
            <person name="Zhou S."/>
            <person name="Gentzbittel L."/>
            <person name="Childs K.L."/>
            <person name="Yandell M."/>
            <person name="Gundlach H."/>
            <person name="Mayer K.F."/>
            <person name="Schwartz D.C."/>
            <person name="Town C.D."/>
        </authorList>
    </citation>
    <scope>GENOME REANNOTATION</scope>
    <source>
        <strain evidence="6">A17</strain>
        <strain evidence="7 8">cv. Jemalong A17</strain>
    </source>
</reference>
<sequence>MMKLGGRIFLSIGILFALFSLNYGSGGVMQKDDFIHLCQQSMTLSGQCHESSPSEYDIEWTMLHMDQSTFALVTCFDVFNTKYGASAMAQRCTCQNLSQDKHICSCCINCEHTDGKSRC</sequence>
<feature type="chain" id="PRO_5014499321" evidence="5">
    <location>
        <begin position="25"/>
        <end position="119"/>
    </location>
</feature>
<evidence type="ECO:0000256" key="5">
    <source>
        <dbReference type="SAM" id="SignalP"/>
    </source>
</evidence>
<keyword evidence="4 5" id="KW-0732">Signal</keyword>